<gene>
    <name evidence="2" type="ORF">GLP40_26205</name>
</gene>
<dbReference type="EMBL" id="WMBB01000013">
    <property type="protein sequence ID" value="MTE16249.1"/>
    <property type="molecule type" value="Genomic_DNA"/>
</dbReference>
<comment type="caution">
    <text evidence="2">The sequence shown here is derived from an EMBL/GenBank/DDBJ whole genome shotgun (WGS) entry which is preliminary data.</text>
</comment>
<keyword evidence="3" id="KW-1185">Reference proteome</keyword>
<dbReference type="InterPro" id="IPR007278">
    <property type="entry name" value="DUF397"/>
</dbReference>
<organism evidence="2 3">
    <name type="scientific">Nocardia aurantiaca</name>
    <dbReference type="NCBI Taxonomy" id="2675850"/>
    <lineage>
        <taxon>Bacteria</taxon>
        <taxon>Bacillati</taxon>
        <taxon>Actinomycetota</taxon>
        <taxon>Actinomycetes</taxon>
        <taxon>Mycobacteriales</taxon>
        <taxon>Nocardiaceae</taxon>
        <taxon>Nocardia</taxon>
    </lineage>
</organism>
<dbReference type="Pfam" id="PF04149">
    <property type="entry name" value="DUF397"/>
    <property type="match status" value="1"/>
</dbReference>
<feature type="domain" description="DUF397" evidence="1">
    <location>
        <begin position="13"/>
        <end position="73"/>
    </location>
</feature>
<dbReference type="Proteomes" id="UP000432464">
    <property type="component" value="Unassembled WGS sequence"/>
</dbReference>
<name>A0A6I3L8R2_9NOCA</name>
<evidence type="ECO:0000313" key="2">
    <source>
        <dbReference type="EMBL" id="MTE16249.1"/>
    </source>
</evidence>
<sequence>MSSERPIMNTIALTWRKSSYSGSNGGECVEVAFDSERVFVRDSKYLRNPANNPAEQPLIAIESASWPAFLGSVLETDIGVTAEGVPAIDRTTGTGAVSMRSADGTCLTYTAAEWSAFTSGVRDGEFFAV</sequence>
<reference evidence="2 3" key="1">
    <citation type="submission" date="2019-11" db="EMBL/GenBank/DDBJ databases">
        <title>Nocardia sp. nov. CT2-14 isolated from soil.</title>
        <authorList>
            <person name="Kanchanasin P."/>
            <person name="Tanasupawat S."/>
            <person name="Yuki M."/>
            <person name="Kudo T."/>
        </authorList>
    </citation>
    <scope>NUCLEOTIDE SEQUENCE [LARGE SCALE GENOMIC DNA]</scope>
    <source>
        <strain evidence="2 3">CT2-14</strain>
    </source>
</reference>
<evidence type="ECO:0000313" key="3">
    <source>
        <dbReference type="Proteomes" id="UP000432464"/>
    </source>
</evidence>
<evidence type="ECO:0000259" key="1">
    <source>
        <dbReference type="Pfam" id="PF04149"/>
    </source>
</evidence>
<proteinExistence type="predicted"/>
<dbReference type="AlphaFoldDB" id="A0A6I3L8R2"/>
<protein>
    <submittedName>
        <fullName evidence="2">DUF397 domain-containing protein</fullName>
    </submittedName>
</protein>
<accession>A0A6I3L8R2</accession>